<organism evidence="3 4">
    <name type="scientific">Basidiobolus ranarum</name>
    <dbReference type="NCBI Taxonomy" id="34480"/>
    <lineage>
        <taxon>Eukaryota</taxon>
        <taxon>Fungi</taxon>
        <taxon>Fungi incertae sedis</taxon>
        <taxon>Zoopagomycota</taxon>
        <taxon>Entomophthoromycotina</taxon>
        <taxon>Basidiobolomycetes</taxon>
        <taxon>Basidiobolales</taxon>
        <taxon>Basidiobolaceae</taxon>
        <taxon>Basidiobolus</taxon>
    </lineage>
</organism>
<keyword evidence="4" id="KW-1185">Reference proteome</keyword>
<comment type="caution">
    <text evidence="3">The sequence shown here is derived from an EMBL/GenBank/DDBJ whole genome shotgun (WGS) entry which is preliminary data.</text>
</comment>
<reference evidence="3 4" key="1">
    <citation type="submission" date="2023-04" db="EMBL/GenBank/DDBJ databases">
        <title>Genome of Basidiobolus ranarum AG-B5.</title>
        <authorList>
            <person name="Stajich J.E."/>
            <person name="Carter-House D."/>
            <person name="Gryganskyi A."/>
        </authorList>
    </citation>
    <scope>NUCLEOTIDE SEQUENCE [LARGE SCALE GENOMIC DNA]</scope>
    <source>
        <strain evidence="3 4">AG-B5</strain>
    </source>
</reference>
<gene>
    <name evidence="3" type="ORF">K7432_001098</name>
</gene>
<evidence type="ECO:0000256" key="1">
    <source>
        <dbReference type="SAM" id="MobiDB-lite"/>
    </source>
</evidence>
<keyword evidence="2" id="KW-0472">Membrane</keyword>
<name>A0ABR2WA44_9FUNG</name>
<dbReference type="EMBL" id="JASJQH010006898">
    <property type="protein sequence ID" value="KAK9728384.1"/>
    <property type="molecule type" value="Genomic_DNA"/>
</dbReference>
<keyword evidence="2" id="KW-0812">Transmembrane</keyword>
<sequence>MNHDSTANSRPTTAHSATGTVYQQTRPHVTQAYSPTNALSDSPVPEQPGFFSKMAASPTGVSIGHSLRRGFAGLSGDEEVPVGFDEKTGELIMEQSKFSSRFLGSAALFSVAGASWRYRQKVIQRAGLPSLAGPMKPLMTIILVSAGFLGVINLSN</sequence>
<evidence type="ECO:0000313" key="3">
    <source>
        <dbReference type="EMBL" id="KAK9728384.1"/>
    </source>
</evidence>
<evidence type="ECO:0000313" key="4">
    <source>
        <dbReference type="Proteomes" id="UP001479436"/>
    </source>
</evidence>
<protein>
    <submittedName>
        <fullName evidence="3">Uncharacterized protein</fullName>
    </submittedName>
</protein>
<dbReference type="Proteomes" id="UP001479436">
    <property type="component" value="Unassembled WGS sequence"/>
</dbReference>
<accession>A0ABR2WA44</accession>
<keyword evidence="2" id="KW-1133">Transmembrane helix</keyword>
<feature type="transmembrane region" description="Helical" evidence="2">
    <location>
        <begin position="138"/>
        <end position="155"/>
    </location>
</feature>
<proteinExistence type="predicted"/>
<evidence type="ECO:0000256" key="2">
    <source>
        <dbReference type="SAM" id="Phobius"/>
    </source>
</evidence>
<feature type="region of interest" description="Disordered" evidence="1">
    <location>
        <begin position="1"/>
        <end position="23"/>
    </location>
</feature>